<accession>A2EXF9</accession>
<dbReference type="RefSeq" id="XP_001314872.1">
    <property type="nucleotide sequence ID" value="XM_001314837.1"/>
</dbReference>
<dbReference type="VEuPathDB" id="TrichDB:TVAGG3_0193520"/>
<keyword evidence="2" id="KW-1185">Reference proteome</keyword>
<gene>
    <name evidence="1" type="ORF">TVAG_253000</name>
</gene>
<dbReference type="EMBL" id="DS113529">
    <property type="protein sequence ID" value="EAY02649.1"/>
    <property type="molecule type" value="Genomic_DNA"/>
</dbReference>
<dbReference type="VEuPathDB" id="TrichDB:TVAG_253000"/>
<dbReference type="Proteomes" id="UP000001542">
    <property type="component" value="Unassembled WGS sequence"/>
</dbReference>
<dbReference type="AlphaFoldDB" id="A2EXF9"/>
<dbReference type="SMR" id="A2EXF9"/>
<proteinExistence type="predicted"/>
<dbReference type="InParanoid" id="A2EXF9"/>
<dbReference type="KEGG" id="tva:4760494"/>
<evidence type="ECO:0000313" key="2">
    <source>
        <dbReference type="Proteomes" id="UP000001542"/>
    </source>
</evidence>
<reference evidence="1" key="2">
    <citation type="journal article" date="2007" name="Science">
        <title>Draft genome sequence of the sexually transmitted pathogen Trichomonas vaginalis.</title>
        <authorList>
            <person name="Carlton J.M."/>
            <person name="Hirt R.P."/>
            <person name="Silva J.C."/>
            <person name="Delcher A.L."/>
            <person name="Schatz M."/>
            <person name="Zhao Q."/>
            <person name="Wortman J.R."/>
            <person name="Bidwell S.L."/>
            <person name="Alsmark U.C.M."/>
            <person name="Besteiro S."/>
            <person name="Sicheritz-Ponten T."/>
            <person name="Noel C.J."/>
            <person name="Dacks J.B."/>
            <person name="Foster P.G."/>
            <person name="Simillion C."/>
            <person name="Van de Peer Y."/>
            <person name="Miranda-Saavedra D."/>
            <person name="Barton G.J."/>
            <person name="Westrop G.D."/>
            <person name="Mueller S."/>
            <person name="Dessi D."/>
            <person name="Fiori P.L."/>
            <person name="Ren Q."/>
            <person name="Paulsen I."/>
            <person name="Zhang H."/>
            <person name="Bastida-Corcuera F.D."/>
            <person name="Simoes-Barbosa A."/>
            <person name="Brown M.T."/>
            <person name="Hayes R.D."/>
            <person name="Mukherjee M."/>
            <person name="Okumura C.Y."/>
            <person name="Schneider R."/>
            <person name="Smith A.J."/>
            <person name="Vanacova S."/>
            <person name="Villalvazo M."/>
            <person name="Haas B.J."/>
            <person name="Pertea M."/>
            <person name="Feldblyum T.V."/>
            <person name="Utterback T.R."/>
            <person name="Shu C.L."/>
            <person name="Osoegawa K."/>
            <person name="de Jong P.J."/>
            <person name="Hrdy I."/>
            <person name="Horvathova L."/>
            <person name="Zubacova Z."/>
            <person name="Dolezal P."/>
            <person name="Malik S.B."/>
            <person name="Logsdon J.M. Jr."/>
            <person name="Henze K."/>
            <person name="Gupta A."/>
            <person name="Wang C.C."/>
            <person name="Dunne R.L."/>
            <person name="Upcroft J.A."/>
            <person name="Upcroft P."/>
            <person name="White O."/>
            <person name="Salzberg S.L."/>
            <person name="Tang P."/>
            <person name="Chiu C.-H."/>
            <person name="Lee Y.-S."/>
            <person name="Embley T.M."/>
            <person name="Coombs G.H."/>
            <person name="Mottram J.C."/>
            <person name="Tachezy J."/>
            <person name="Fraser-Liggett C.M."/>
            <person name="Johnson P.J."/>
        </authorList>
    </citation>
    <scope>NUCLEOTIDE SEQUENCE [LARGE SCALE GENOMIC DNA]</scope>
    <source>
        <strain evidence="1">G3</strain>
    </source>
</reference>
<reference evidence="1" key="1">
    <citation type="submission" date="2006-10" db="EMBL/GenBank/DDBJ databases">
        <authorList>
            <person name="Amadeo P."/>
            <person name="Zhao Q."/>
            <person name="Wortman J."/>
            <person name="Fraser-Liggett C."/>
            <person name="Carlton J."/>
        </authorList>
    </citation>
    <scope>NUCLEOTIDE SEQUENCE</scope>
    <source>
        <strain evidence="1">G3</strain>
    </source>
</reference>
<sequence length="765" mass="89709">MRIRNGTIPQELAKLSEIESILSNDNDYTNDEIQKFKTFSKDHLNLSAHVFAEICKVRPKKVHENVKLFSCLDEKLQFLIIQRANPFFKQEVAKKFNIFERFVDQDIYTNIEDIEIFFYDDLNSFQNTIYMKRVKNMTNDTVTFPNCVNKIDLAAFLGASKIFNFLFKAGSDLLNVEAAIAGGNQQIIQRLITNGFKINTPSAAISFIHNKIFSKFFWYSQISNPQYITIEDIFKYDYRKLSIEFFKPFIEDKLDNMLGELVLRCVNPFQLYLDCHFKKLSKLIMEKWDLSDIKDLNYAFSKCLHRGKVYFIEFFLNSPFCDITKLDSKLLMQAKLNYPNLTTLVDQKLSLPLEFPLSLFDYQQLCLKYIKTKDQSLILQIFDQKYAENQLYINVLCKYILDYEFEIPKLEISTKLLEKLTPECVFLIAIPNSPNKDIFEYFKRIGFKNLDENNLLQSVIVSDQFENVFGFNFALNFIKKFDFSKYFDKRKFTIEERKLLTAEIVNNNIQSLIVSMANNNDMRFHMNIRMFGENQDNTSYLKNVTLFEDEINYMRKNMPQKINIIVSDVENREKLICFDIVKSTPFENIGNYLEDHIIDTKSAQLIAEKMTTDVVKSGNKIIWRKELYPYLDCSFLMEIFKITHSQFCLAEILKKKSKSEFENEILQIVCQKSDDYSATISQNKENYSEEGIVELLFKANIDILPDDYDVSTELLEKAINTQNDFAFQGLTKYGKTHDAVMSILQKAKAENNGLVVNFIKKFNFN</sequence>
<evidence type="ECO:0000313" key="1">
    <source>
        <dbReference type="EMBL" id="EAY02649.1"/>
    </source>
</evidence>
<organism evidence="1 2">
    <name type="scientific">Trichomonas vaginalis (strain ATCC PRA-98 / G3)</name>
    <dbReference type="NCBI Taxonomy" id="412133"/>
    <lineage>
        <taxon>Eukaryota</taxon>
        <taxon>Metamonada</taxon>
        <taxon>Parabasalia</taxon>
        <taxon>Trichomonadida</taxon>
        <taxon>Trichomonadidae</taxon>
        <taxon>Trichomonas</taxon>
    </lineage>
</organism>
<protein>
    <submittedName>
        <fullName evidence="1">Uncharacterized protein</fullName>
    </submittedName>
</protein>
<name>A2EXF9_TRIV3</name>